<protein>
    <submittedName>
        <fullName evidence="1">Uncharacterized protein</fullName>
    </submittedName>
</protein>
<proteinExistence type="predicted"/>
<reference evidence="1 2" key="1">
    <citation type="submission" date="2024-01" db="EMBL/GenBank/DDBJ databases">
        <title>The genomes of 5 underutilized Papilionoideae crops provide insights into root nodulation and disease resistanc.</title>
        <authorList>
            <person name="Jiang F."/>
        </authorList>
    </citation>
    <scope>NUCLEOTIDE SEQUENCE [LARGE SCALE GENOMIC DNA]</scope>
    <source>
        <strain evidence="1">LVBAO_FW01</strain>
        <tissue evidence="1">Leaves</tissue>
    </source>
</reference>
<organism evidence="1 2">
    <name type="scientific">Canavalia gladiata</name>
    <name type="common">Sword bean</name>
    <name type="synonym">Dolichos gladiatus</name>
    <dbReference type="NCBI Taxonomy" id="3824"/>
    <lineage>
        <taxon>Eukaryota</taxon>
        <taxon>Viridiplantae</taxon>
        <taxon>Streptophyta</taxon>
        <taxon>Embryophyta</taxon>
        <taxon>Tracheophyta</taxon>
        <taxon>Spermatophyta</taxon>
        <taxon>Magnoliopsida</taxon>
        <taxon>eudicotyledons</taxon>
        <taxon>Gunneridae</taxon>
        <taxon>Pentapetalae</taxon>
        <taxon>rosids</taxon>
        <taxon>fabids</taxon>
        <taxon>Fabales</taxon>
        <taxon>Fabaceae</taxon>
        <taxon>Papilionoideae</taxon>
        <taxon>50 kb inversion clade</taxon>
        <taxon>NPAAA clade</taxon>
        <taxon>indigoferoid/millettioid clade</taxon>
        <taxon>Phaseoleae</taxon>
        <taxon>Canavalia</taxon>
    </lineage>
</organism>
<evidence type="ECO:0000313" key="1">
    <source>
        <dbReference type="EMBL" id="KAK7315529.1"/>
    </source>
</evidence>
<accession>A0AAN9PZI0</accession>
<dbReference type="EMBL" id="JAYMYQ010000008">
    <property type="protein sequence ID" value="KAK7315529.1"/>
    <property type="molecule type" value="Genomic_DNA"/>
</dbReference>
<dbReference type="AlphaFoldDB" id="A0AAN9PZI0"/>
<comment type="caution">
    <text evidence="1">The sequence shown here is derived from an EMBL/GenBank/DDBJ whole genome shotgun (WGS) entry which is preliminary data.</text>
</comment>
<dbReference type="Proteomes" id="UP001367508">
    <property type="component" value="Unassembled WGS sequence"/>
</dbReference>
<gene>
    <name evidence="1" type="ORF">VNO77_34080</name>
</gene>
<keyword evidence="2" id="KW-1185">Reference proteome</keyword>
<name>A0AAN9PZI0_CANGL</name>
<evidence type="ECO:0000313" key="2">
    <source>
        <dbReference type="Proteomes" id="UP001367508"/>
    </source>
</evidence>
<sequence>MGQDEGIIPKSEGIAGRVMGTKIFRVRPSCEDLGERCPTFLEMPWSLDKVNLVEHSIAALSPEDSPLFKGQGRSRLSALSWKGKVHFCMLL</sequence>